<dbReference type="STRING" id="573413.Spirs_2687"/>
<dbReference type="OrthoDB" id="9803995at2"/>
<dbReference type="Proteomes" id="UP000002318">
    <property type="component" value="Chromosome"/>
</dbReference>
<proteinExistence type="predicted"/>
<dbReference type="PIRSF" id="PIRSF001359">
    <property type="entry name" value="F_bP_aldolase_II"/>
    <property type="match status" value="1"/>
</dbReference>
<evidence type="ECO:0000256" key="2">
    <source>
        <dbReference type="PIRSR" id="PIRSR001359-2"/>
    </source>
</evidence>
<feature type="binding site" evidence="2">
    <location>
        <position position="180"/>
    </location>
    <ligand>
        <name>dihydroxyacetone phosphate</name>
        <dbReference type="ChEBI" id="CHEBI:57642"/>
    </ligand>
</feature>
<dbReference type="GO" id="GO:0047441">
    <property type="term" value="F:5-dehydro-2-deoxyphosphogluconate aldolase activity"/>
    <property type="evidence" value="ECO:0007669"/>
    <property type="project" value="UniProtKB-EC"/>
</dbReference>
<dbReference type="Gene3D" id="3.20.20.70">
    <property type="entry name" value="Aldolase class I"/>
    <property type="match status" value="1"/>
</dbReference>
<dbReference type="KEGG" id="ssm:Spirs_2687"/>
<keyword evidence="5" id="KW-1185">Reference proteome</keyword>
<feature type="binding site" evidence="3">
    <location>
        <position position="134"/>
    </location>
    <ligand>
        <name>Zn(2+)</name>
        <dbReference type="ChEBI" id="CHEBI:29105"/>
        <label>2</label>
    </ligand>
</feature>
<dbReference type="NCBIfam" id="TIGR00167">
    <property type="entry name" value="cbbA"/>
    <property type="match status" value="1"/>
</dbReference>
<dbReference type="eggNOG" id="COG0191">
    <property type="taxonomic scope" value="Bacteria"/>
</dbReference>
<evidence type="ECO:0000256" key="3">
    <source>
        <dbReference type="PIRSR" id="PIRSR001359-3"/>
    </source>
</evidence>
<keyword evidence="3" id="KW-0862">Zinc</keyword>
<dbReference type="PANTHER" id="PTHR30304">
    <property type="entry name" value="D-TAGATOSE-1,6-BISPHOSPHATE ALDOLASE"/>
    <property type="match status" value="1"/>
</dbReference>
<keyword evidence="4" id="KW-0456">Lyase</keyword>
<dbReference type="InterPro" id="IPR050246">
    <property type="entry name" value="Class_II_FBP_aldolase"/>
</dbReference>
<dbReference type="SUPFAM" id="SSF51569">
    <property type="entry name" value="Aldolase"/>
    <property type="match status" value="1"/>
</dbReference>
<name>E1R8N7_SEDSS</name>
<evidence type="ECO:0000313" key="4">
    <source>
        <dbReference type="EMBL" id="ADK81794.1"/>
    </source>
</evidence>
<feature type="binding site" evidence="3">
    <location>
        <position position="179"/>
    </location>
    <ligand>
        <name>Zn(2+)</name>
        <dbReference type="ChEBI" id="CHEBI:29105"/>
        <label>1</label>
        <note>catalytic</note>
    </ligand>
</feature>
<dbReference type="InterPro" id="IPR013785">
    <property type="entry name" value="Aldolase_TIM"/>
</dbReference>
<dbReference type="GO" id="GO:0005975">
    <property type="term" value="P:carbohydrate metabolic process"/>
    <property type="evidence" value="ECO:0007669"/>
    <property type="project" value="InterPro"/>
</dbReference>
<dbReference type="EC" id="4.1.2.29" evidence="4"/>
<feature type="binding site" evidence="3">
    <location>
        <position position="83"/>
    </location>
    <ligand>
        <name>Zn(2+)</name>
        <dbReference type="ChEBI" id="CHEBI:29105"/>
        <label>1</label>
        <note>catalytic</note>
    </ligand>
</feature>
<dbReference type="InterPro" id="IPR000771">
    <property type="entry name" value="FBA_II"/>
</dbReference>
<sequence length="282" mass="31046">MYNNNMKGLIETANREGFAIPAFNYSDIWELLAIVEAARDRKAPVYIASNSLVVNTLGIDYCGALGKVAYKESHGYVLNHLDHAMEVDLCRKAIDSGYMSVMIDGSLKELMENIAMVKEVVRYAHDKGVIVEAEIGKIRGSNEEGTYTGNEYLGSVEEAVAMVSATNVDSLAVGIGNAHGFYKQPPHIHIDLLRDVHHAVSVPLVLHGSTGIPYETVRACIKNGIAKVNVGTMLHSTYVKQLRIELEKKEDYNVVTLLTPVKDAVKAMVKEWIDVCYAGGRY</sequence>
<organism evidence="4 5">
    <name type="scientific">Sediminispirochaeta smaragdinae (strain DSM 11293 / JCM 15392 / SEBR 4228)</name>
    <name type="common">Spirochaeta smaragdinae</name>
    <dbReference type="NCBI Taxonomy" id="573413"/>
    <lineage>
        <taxon>Bacteria</taxon>
        <taxon>Pseudomonadati</taxon>
        <taxon>Spirochaetota</taxon>
        <taxon>Spirochaetia</taxon>
        <taxon>Spirochaetales</taxon>
        <taxon>Spirochaetaceae</taxon>
        <taxon>Sediminispirochaeta</taxon>
    </lineage>
</organism>
<accession>E1R8N7</accession>
<dbReference type="Pfam" id="PF01116">
    <property type="entry name" value="F_bP_aldolase"/>
    <property type="match status" value="1"/>
</dbReference>
<feature type="binding site" evidence="3">
    <location>
        <position position="207"/>
    </location>
    <ligand>
        <name>Zn(2+)</name>
        <dbReference type="ChEBI" id="CHEBI:29105"/>
        <label>1</label>
        <note>catalytic</note>
    </ligand>
</feature>
<dbReference type="EMBL" id="CP002116">
    <property type="protein sequence ID" value="ADK81794.1"/>
    <property type="molecule type" value="Genomic_DNA"/>
</dbReference>
<feature type="binding site" evidence="2">
    <location>
        <begin position="229"/>
        <end position="232"/>
    </location>
    <ligand>
        <name>dihydroxyacetone phosphate</name>
        <dbReference type="ChEBI" id="CHEBI:57642"/>
    </ligand>
</feature>
<feature type="binding site" evidence="3">
    <location>
        <position position="104"/>
    </location>
    <ligand>
        <name>Zn(2+)</name>
        <dbReference type="ChEBI" id="CHEBI:29105"/>
        <label>2</label>
    </ligand>
</feature>
<dbReference type="PANTHER" id="PTHR30304:SF0">
    <property type="entry name" value="D-TAGATOSE-1,6-BISPHOSPHATE ALDOLASE SUBUNIT GATY-RELATED"/>
    <property type="match status" value="1"/>
</dbReference>
<dbReference type="HOGENOM" id="CLU_040088_0_1_12"/>
<comment type="cofactor">
    <cofactor evidence="3">
        <name>Zn(2+)</name>
        <dbReference type="ChEBI" id="CHEBI:29105"/>
    </cofactor>
    <text evidence="3">Binds 2 Zn(2+) ions per subunit. One is catalytic and the other provides a structural contribution.</text>
</comment>
<dbReference type="RefSeq" id="WP_013255255.1">
    <property type="nucleotide sequence ID" value="NC_014364.1"/>
</dbReference>
<feature type="binding site" evidence="2">
    <location>
        <begin position="208"/>
        <end position="210"/>
    </location>
    <ligand>
        <name>dihydroxyacetone phosphate</name>
        <dbReference type="ChEBI" id="CHEBI:57642"/>
    </ligand>
</feature>
<evidence type="ECO:0000256" key="1">
    <source>
        <dbReference type="PIRSR" id="PIRSR001359-1"/>
    </source>
</evidence>
<protein>
    <submittedName>
        <fullName evidence="4">Ketose-bisphosphate aldolase</fullName>
        <ecNumber evidence="4">4.1.2.29</ecNumber>
    </submittedName>
</protein>
<evidence type="ECO:0000313" key="5">
    <source>
        <dbReference type="Proteomes" id="UP000002318"/>
    </source>
</evidence>
<dbReference type="GO" id="GO:0008270">
    <property type="term" value="F:zinc ion binding"/>
    <property type="evidence" value="ECO:0007669"/>
    <property type="project" value="InterPro"/>
</dbReference>
<keyword evidence="3" id="KW-0479">Metal-binding</keyword>
<gene>
    <name evidence="4" type="ordered locus">Spirs_2687</name>
</gene>
<dbReference type="AlphaFoldDB" id="E1R8N7"/>
<feature type="active site" description="Proton donor" evidence="1">
    <location>
        <position position="82"/>
    </location>
</feature>
<reference evidence="4 5" key="1">
    <citation type="journal article" date="2010" name="Stand. Genomic Sci.">
        <title>Complete genome sequence of Spirochaeta smaragdinae type strain (SEBR 4228).</title>
        <authorList>
            <person name="Mavromatis K."/>
            <person name="Yasawong M."/>
            <person name="Chertkov O."/>
            <person name="Lapidus A."/>
            <person name="Lucas S."/>
            <person name="Nolan M."/>
            <person name="Del Rio T.G."/>
            <person name="Tice H."/>
            <person name="Cheng J.F."/>
            <person name="Pitluck S."/>
            <person name="Liolios K."/>
            <person name="Ivanova N."/>
            <person name="Tapia R."/>
            <person name="Han C."/>
            <person name="Bruce D."/>
            <person name="Goodwin L."/>
            <person name="Pati A."/>
            <person name="Chen A."/>
            <person name="Palaniappan K."/>
            <person name="Land M."/>
            <person name="Hauser L."/>
            <person name="Chang Y.J."/>
            <person name="Jeffries C.D."/>
            <person name="Detter J.C."/>
            <person name="Rohde M."/>
            <person name="Brambilla E."/>
            <person name="Spring S."/>
            <person name="Goker M."/>
            <person name="Sikorski J."/>
            <person name="Woyke T."/>
            <person name="Bristow J."/>
            <person name="Eisen J.A."/>
            <person name="Markowitz V."/>
            <person name="Hugenholtz P."/>
            <person name="Klenk H.P."/>
            <person name="Kyrpides N.C."/>
        </authorList>
    </citation>
    <scope>NUCLEOTIDE SEQUENCE [LARGE SCALE GENOMIC DNA]</scope>
    <source>
        <strain evidence="5">DSM 11293 / JCM 15392 / SEBR 4228</strain>
    </source>
</reference>